<evidence type="ECO:0000256" key="1">
    <source>
        <dbReference type="ARBA" id="ARBA00004141"/>
    </source>
</evidence>
<dbReference type="GO" id="GO:0015179">
    <property type="term" value="F:L-amino acid transmembrane transporter activity"/>
    <property type="evidence" value="ECO:0007669"/>
    <property type="project" value="TreeGrafter"/>
</dbReference>
<evidence type="ECO:0000313" key="7">
    <source>
        <dbReference type="EMBL" id="CAD8857583.1"/>
    </source>
</evidence>
<protein>
    <recommendedName>
        <fullName evidence="6">Amino acid transporter transmembrane domain-containing protein</fullName>
    </recommendedName>
</protein>
<dbReference type="EMBL" id="HBFQ01045012">
    <property type="protein sequence ID" value="CAD8857583.1"/>
    <property type="molecule type" value="Transcribed_RNA"/>
</dbReference>
<dbReference type="Pfam" id="PF01490">
    <property type="entry name" value="Aa_trans"/>
    <property type="match status" value="1"/>
</dbReference>
<dbReference type="AlphaFoldDB" id="A0A7S1AKW4"/>
<feature type="transmembrane region" description="Helical" evidence="5">
    <location>
        <begin position="286"/>
        <end position="312"/>
    </location>
</feature>
<dbReference type="PANTHER" id="PTHR22950:SF652">
    <property type="entry name" value="TRANSMEMBRANE AMINO ACID TRANSPORTER FAMILY PROTEIN"/>
    <property type="match status" value="1"/>
</dbReference>
<feature type="transmembrane region" description="Helical" evidence="5">
    <location>
        <begin position="332"/>
        <end position="353"/>
    </location>
</feature>
<evidence type="ECO:0000256" key="4">
    <source>
        <dbReference type="ARBA" id="ARBA00023136"/>
    </source>
</evidence>
<accession>A0A7S1AKW4</accession>
<feature type="transmembrane region" description="Helical" evidence="5">
    <location>
        <begin position="196"/>
        <end position="219"/>
    </location>
</feature>
<dbReference type="GO" id="GO:0016020">
    <property type="term" value="C:membrane"/>
    <property type="evidence" value="ECO:0007669"/>
    <property type="project" value="UniProtKB-SubCell"/>
</dbReference>
<feature type="transmembrane region" description="Helical" evidence="5">
    <location>
        <begin position="75"/>
        <end position="98"/>
    </location>
</feature>
<sequence length="458" mass="48841">MAEQSTPLLSPKTFAVGGSFASPNSCAVDYDEEPYSHPRQLPHVGGASLSTALSNLVLAVLGAGQLTLPYAFSQLGFGFGMVALMFCMLLSVHSLYTISVYELNYTRDPTFCIESYAELVVRVLGQPGKAVCTALMLIYSWGGGVSFLIVLKGELSYLWSLVFETPVESYCFIIVVSLVILWPLSALDDVSSLKRFSPLGCGAAVFITFVVLLCTPWTGFFQDQACEGPVGAAEDNGQILWWTTSLLDICAALPLLSFSMNSTWAYVPILCTLRGKVEGGKPTSRVYALIVGANAIIIGNYILLSSYGYTMFCENTNPNILVSLGAAVSPGTVQEIFVVLARTALSVQLTLALPMRFFVSRKTLASEMPLSKRVLTAFLLVGSATVVASLPISLATTIGIVSSICATMIIYILPAIVDLRIALPGMLRRTGSLVSLSFGVFVMIGGLVGNITNKSVGG</sequence>
<feature type="domain" description="Amino acid transporter transmembrane" evidence="6">
    <location>
        <begin position="47"/>
        <end position="450"/>
    </location>
</feature>
<keyword evidence="4 5" id="KW-0472">Membrane</keyword>
<proteinExistence type="predicted"/>
<feature type="transmembrane region" description="Helical" evidence="5">
    <location>
        <begin position="433"/>
        <end position="452"/>
    </location>
</feature>
<reference evidence="7" key="1">
    <citation type="submission" date="2021-01" db="EMBL/GenBank/DDBJ databases">
        <authorList>
            <person name="Corre E."/>
            <person name="Pelletier E."/>
            <person name="Niang G."/>
            <person name="Scheremetjew M."/>
            <person name="Finn R."/>
            <person name="Kale V."/>
            <person name="Holt S."/>
            <person name="Cochrane G."/>
            <person name="Meng A."/>
            <person name="Brown T."/>
            <person name="Cohen L."/>
        </authorList>
    </citation>
    <scope>NUCLEOTIDE SEQUENCE</scope>
</reference>
<keyword evidence="2 5" id="KW-0812">Transmembrane</keyword>
<feature type="transmembrane region" description="Helical" evidence="5">
    <location>
        <begin position="400"/>
        <end position="421"/>
    </location>
</feature>
<feature type="transmembrane region" description="Helical" evidence="5">
    <location>
        <begin position="44"/>
        <end position="63"/>
    </location>
</feature>
<keyword evidence="3 5" id="KW-1133">Transmembrane helix</keyword>
<feature type="transmembrane region" description="Helical" evidence="5">
    <location>
        <begin position="130"/>
        <end position="151"/>
    </location>
</feature>
<feature type="transmembrane region" description="Helical" evidence="5">
    <location>
        <begin position="239"/>
        <end position="266"/>
    </location>
</feature>
<evidence type="ECO:0000256" key="3">
    <source>
        <dbReference type="ARBA" id="ARBA00022989"/>
    </source>
</evidence>
<organism evidence="7">
    <name type="scientific">Noctiluca scintillans</name>
    <name type="common">Sea sparkle</name>
    <name type="synonym">Red tide dinoflagellate</name>
    <dbReference type="NCBI Taxonomy" id="2966"/>
    <lineage>
        <taxon>Eukaryota</taxon>
        <taxon>Sar</taxon>
        <taxon>Alveolata</taxon>
        <taxon>Dinophyceae</taxon>
        <taxon>Noctilucales</taxon>
        <taxon>Noctilucaceae</taxon>
        <taxon>Noctiluca</taxon>
    </lineage>
</organism>
<dbReference type="PANTHER" id="PTHR22950">
    <property type="entry name" value="AMINO ACID TRANSPORTER"/>
    <property type="match status" value="1"/>
</dbReference>
<feature type="transmembrane region" description="Helical" evidence="5">
    <location>
        <begin position="157"/>
        <end position="184"/>
    </location>
</feature>
<dbReference type="InterPro" id="IPR013057">
    <property type="entry name" value="AA_transpt_TM"/>
</dbReference>
<evidence type="ECO:0000259" key="6">
    <source>
        <dbReference type="Pfam" id="PF01490"/>
    </source>
</evidence>
<comment type="subcellular location">
    <subcellularLocation>
        <location evidence="1">Membrane</location>
        <topology evidence="1">Multi-pass membrane protein</topology>
    </subcellularLocation>
</comment>
<name>A0A7S1AKW4_NOCSC</name>
<evidence type="ECO:0000256" key="5">
    <source>
        <dbReference type="SAM" id="Phobius"/>
    </source>
</evidence>
<evidence type="ECO:0000256" key="2">
    <source>
        <dbReference type="ARBA" id="ARBA00022692"/>
    </source>
</evidence>
<feature type="transmembrane region" description="Helical" evidence="5">
    <location>
        <begin position="374"/>
        <end position="394"/>
    </location>
</feature>
<gene>
    <name evidence="7" type="ORF">NSCI0253_LOCUS31935</name>
</gene>